<sequence length="503" mass="57000">MMMTFMPAILMVTIAPLSMMNNGHLEDPTTRLSRWAEAAFNFVHSLNCRDVFLTTERECRELVQVTQNQMNIYVADPSDGGRLAAVLPDGALSRSGAHDAVLVLDPYPRASFGHLIVVFFLDKLWSETLCELNGGHYIGHGDCLSLALKNRCHNLLGRRSRRRNLARRCEINFLPLVHLANQSPRGQEDQLLRCRDNIPGFAPCPSFRPVNETSQLLCNPLHVNTQRCSTTHETVHTRCRIFEICDQAVLLAGGWNRLTSTPESLNNLRSMYQMLKNVGFRKRNIKIFFANGAENFEVLGGENHPLYPSVFKLALRYHLKKMCESPNCVDSLVLYLNSPTENGGSSLLWDIDGNGQADEDEAYTVEEMMADLQDCSARQVFIIADQCFSGQLVKSFNRSTRHSNVHIFTSGREREYSWQGELTRHWVSFRHQHACVDQVYEASQRAVRQSNPMMFSGSSGSNRKTLFGAPCDVVSPFTNRELHQNYYGCQNLPASVWVNKLMQ</sequence>
<keyword evidence="2" id="KW-1185">Reference proteome</keyword>
<name>A0ABM1SX84_LIMPO</name>
<dbReference type="PANTHER" id="PTHR35842">
    <property type="entry name" value="SI:CH211-67E16.11"/>
    <property type="match status" value="1"/>
</dbReference>
<dbReference type="GeneID" id="106464743"/>
<feature type="signal peptide" evidence="1">
    <location>
        <begin position="1"/>
        <end position="20"/>
    </location>
</feature>
<protein>
    <submittedName>
        <fullName evidence="3">Uncharacterized protein LOC106464743</fullName>
    </submittedName>
</protein>
<organism evidence="2 3">
    <name type="scientific">Limulus polyphemus</name>
    <name type="common">Atlantic horseshoe crab</name>
    <dbReference type="NCBI Taxonomy" id="6850"/>
    <lineage>
        <taxon>Eukaryota</taxon>
        <taxon>Metazoa</taxon>
        <taxon>Ecdysozoa</taxon>
        <taxon>Arthropoda</taxon>
        <taxon>Chelicerata</taxon>
        <taxon>Merostomata</taxon>
        <taxon>Xiphosura</taxon>
        <taxon>Limulidae</taxon>
        <taxon>Limulus</taxon>
    </lineage>
</organism>
<dbReference type="RefSeq" id="XP_022248240.1">
    <property type="nucleotide sequence ID" value="XM_022392532.1"/>
</dbReference>
<evidence type="ECO:0000313" key="3">
    <source>
        <dbReference type="RefSeq" id="XP_022248240.1"/>
    </source>
</evidence>
<feature type="chain" id="PRO_5045153219" evidence="1">
    <location>
        <begin position="21"/>
        <end position="503"/>
    </location>
</feature>
<reference evidence="3" key="1">
    <citation type="submission" date="2025-08" db="UniProtKB">
        <authorList>
            <consortium name="RefSeq"/>
        </authorList>
    </citation>
    <scope>IDENTIFICATION</scope>
    <source>
        <tissue evidence="3">Muscle</tissue>
    </source>
</reference>
<keyword evidence="1" id="KW-0732">Signal</keyword>
<proteinExistence type="predicted"/>
<evidence type="ECO:0000256" key="1">
    <source>
        <dbReference type="SAM" id="SignalP"/>
    </source>
</evidence>
<accession>A0ABM1SX84</accession>
<evidence type="ECO:0000313" key="2">
    <source>
        <dbReference type="Proteomes" id="UP000694941"/>
    </source>
</evidence>
<dbReference type="Proteomes" id="UP000694941">
    <property type="component" value="Unplaced"/>
</dbReference>
<gene>
    <name evidence="3" type="primary">LOC106464743</name>
</gene>
<dbReference type="PANTHER" id="PTHR35842:SF1">
    <property type="entry name" value="SI:CH211-67E16.11"/>
    <property type="match status" value="1"/>
</dbReference>